<dbReference type="NCBIfam" id="NF006811">
    <property type="entry name" value="PRK09333.1"/>
    <property type="match status" value="1"/>
</dbReference>
<dbReference type="GeneID" id="10288114"/>
<dbReference type="Gene3D" id="1.10.10.10">
    <property type="entry name" value="Winged helix-like DNA-binding domain superfamily/Winged helix DNA-binding domain"/>
    <property type="match status" value="1"/>
</dbReference>
<dbReference type="InterPro" id="IPR036388">
    <property type="entry name" value="WH-like_DNA-bd_sf"/>
</dbReference>
<dbReference type="eggNOG" id="arCOG01344">
    <property type="taxonomic scope" value="Archaea"/>
</dbReference>
<keyword evidence="2 5" id="KW-0689">Ribosomal protein</keyword>
<dbReference type="HOGENOM" id="CLU_108559_1_0_2"/>
<comment type="subunit">
    <text evidence="5">Part of the 30S ribosomal subunit.</text>
</comment>
<dbReference type="GO" id="GO:0003735">
    <property type="term" value="F:structural constituent of ribosome"/>
    <property type="evidence" value="ECO:0007669"/>
    <property type="project" value="InterPro"/>
</dbReference>
<dbReference type="SUPFAM" id="SSF46785">
    <property type="entry name" value="Winged helix' DNA-binding domain"/>
    <property type="match status" value="1"/>
</dbReference>
<evidence type="ECO:0000256" key="3">
    <source>
        <dbReference type="ARBA" id="ARBA00023274"/>
    </source>
</evidence>
<dbReference type="PANTHER" id="PTHR11710:SF0">
    <property type="entry name" value="40S RIBOSOMAL PROTEIN S19"/>
    <property type="match status" value="1"/>
</dbReference>
<dbReference type="GO" id="GO:0000028">
    <property type="term" value="P:ribosomal small subunit assembly"/>
    <property type="evidence" value="ECO:0007669"/>
    <property type="project" value="TreeGrafter"/>
</dbReference>
<keyword evidence="7" id="KW-1185">Reference proteome</keyword>
<dbReference type="KEGG" id="vmo:VMUT_0462"/>
<dbReference type="InterPro" id="IPR027548">
    <property type="entry name" value="Ribosomal_eS19_archaeal"/>
</dbReference>
<dbReference type="SMART" id="SM01413">
    <property type="entry name" value="Ribosomal_S19e"/>
    <property type="match status" value="1"/>
</dbReference>
<dbReference type="OrthoDB" id="371836at2157"/>
<comment type="similarity">
    <text evidence="1 5">Belongs to the eukaryotic ribosomal protein eS19 family.</text>
</comment>
<dbReference type="InterPro" id="IPR036390">
    <property type="entry name" value="WH_DNA-bd_sf"/>
</dbReference>
<accession>F0QUL3</accession>
<comment type="function">
    <text evidence="5">May be involved in maturation of the 30S ribosomal subunit.</text>
</comment>
<dbReference type="PANTHER" id="PTHR11710">
    <property type="entry name" value="40S RIBOSOMAL PROTEIN S19"/>
    <property type="match status" value="1"/>
</dbReference>
<dbReference type="AlphaFoldDB" id="F0QUL3"/>
<dbReference type="STRING" id="985053.VMUT_0462"/>
<evidence type="ECO:0000256" key="5">
    <source>
        <dbReference type="HAMAP-Rule" id="MF_01474"/>
    </source>
</evidence>
<name>F0QUL3_VULM7</name>
<dbReference type="FunFam" id="1.10.10.10:FF:000449">
    <property type="entry name" value="30S ribosomal protein S19e"/>
    <property type="match status" value="1"/>
</dbReference>
<dbReference type="RefSeq" id="WP_013603837.1">
    <property type="nucleotide sequence ID" value="NC_015151.1"/>
</dbReference>
<dbReference type="EMBL" id="CP002529">
    <property type="protein sequence ID" value="ADY00674.1"/>
    <property type="molecule type" value="Genomic_DNA"/>
</dbReference>
<dbReference type="GO" id="GO:0022627">
    <property type="term" value="C:cytosolic small ribosomal subunit"/>
    <property type="evidence" value="ECO:0007669"/>
    <property type="project" value="TreeGrafter"/>
</dbReference>
<dbReference type="HAMAP" id="MF_01474">
    <property type="entry name" value="Ribosomal_eS19"/>
    <property type="match status" value="1"/>
</dbReference>
<dbReference type="InterPro" id="IPR001266">
    <property type="entry name" value="Ribosomal_eS19"/>
</dbReference>
<evidence type="ECO:0000256" key="2">
    <source>
        <dbReference type="ARBA" id="ARBA00022980"/>
    </source>
</evidence>
<gene>
    <name evidence="5" type="primary">rps19e</name>
    <name evidence="6" type="ordered locus">VMUT_0462</name>
</gene>
<dbReference type="Pfam" id="PF01090">
    <property type="entry name" value="Ribosomal_S19e"/>
    <property type="match status" value="1"/>
</dbReference>
<keyword evidence="3 5" id="KW-0687">Ribonucleoprotein</keyword>
<proteinExistence type="inferred from homology"/>
<evidence type="ECO:0000256" key="4">
    <source>
        <dbReference type="ARBA" id="ARBA00035143"/>
    </source>
</evidence>
<dbReference type="GO" id="GO:0006412">
    <property type="term" value="P:translation"/>
    <property type="evidence" value="ECO:0007669"/>
    <property type="project" value="UniProtKB-UniRule"/>
</dbReference>
<evidence type="ECO:0000313" key="7">
    <source>
        <dbReference type="Proteomes" id="UP000007485"/>
    </source>
</evidence>
<reference evidence="6 7" key="1">
    <citation type="journal article" date="2011" name="J. Bacteriol.">
        <title>Complete genome sequence of 'Vulcanisaeta moutnovskia' strain 768-28, a novel member of the hyperthermophilic crenarchaeal genus vulcanisaeta.</title>
        <authorList>
            <person name="Gumerov V.M."/>
            <person name="Mardanov A.V."/>
            <person name="Beletsky A.V."/>
            <person name="Prokofeva M.I."/>
            <person name="Bonch-Osmolovskaya E.A."/>
            <person name="Ravin N.V."/>
            <person name="Skryabin K.G."/>
        </authorList>
    </citation>
    <scope>NUCLEOTIDE SEQUENCE [LARGE SCALE GENOMIC DNA]</scope>
    <source>
        <strain evidence="6 7">768-28</strain>
    </source>
</reference>
<evidence type="ECO:0000313" key="6">
    <source>
        <dbReference type="EMBL" id="ADY00674.1"/>
    </source>
</evidence>
<dbReference type="Proteomes" id="UP000007485">
    <property type="component" value="Chromosome"/>
</dbReference>
<protein>
    <recommendedName>
        <fullName evidence="4 5">Small ribosomal subunit protein eS19</fullName>
    </recommendedName>
</protein>
<organism evidence="6 7">
    <name type="scientific">Vulcanisaeta moutnovskia (strain 768-28)</name>
    <dbReference type="NCBI Taxonomy" id="985053"/>
    <lineage>
        <taxon>Archaea</taxon>
        <taxon>Thermoproteota</taxon>
        <taxon>Thermoprotei</taxon>
        <taxon>Thermoproteales</taxon>
        <taxon>Thermoproteaceae</taxon>
        <taxon>Vulcanisaeta</taxon>
    </lineage>
</organism>
<evidence type="ECO:0000256" key="1">
    <source>
        <dbReference type="ARBA" id="ARBA00010014"/>
    </source>
</evidence>
<dbReference type="GO" id="GO:0003723">
    <property type="term" value="F:RNA binding"/>
    <property type="evidence" value="ECO:0007669"/>
    <property type="project" value="TreeGrafter"/>
</dbReference>
<sequence length="160" mass="17905">MVSVKDVPAELLIRELAKYLKENVPQVKPPDWALFVKTGPNKDRPPMQDDWWYIRTAAILRKIYLNGPVGIGSLRMAFSYRAKAGSAVRSERTRKAGGAVIRNILHQLETAGLITKTKAGRVITPQGKSLLDKIALNTLKELVKQRPELTKYLTPKTTAE</sequence>